<dbReference type="EMBL" id="JAMKFB020000023">
    <property type="protein sequence ID" value="KAL0157700.1"/>
    <property type="molecule type" value="Genomic_DNA"/>
</dbReference>
<dbReference type="Proteomes" id="UP001529510">
    <property type="component" value="Unassembled WGS sequence"/>
</dbReference>
<feature type="region of interest" description="Disordered" evidence="1">
    <location>
        <begin position="1"/>
        <end position="80"/>
    </location>
</feature>
<evidence type="ECO:0000256" key="1">
    <source>
        <dbReference type="SAM" id="MobiDB-lite"/>
    </source>
</evidence>
<organism evidence="2 3">
    <name type="scientific">Cirrhinus mrigala</name>
    <name type="common">Mrigala</name>
    <dbReference type="NCBI Taxonomy" id="683832"/>
    <lineage>
        <taxon>Eukaryota</taxon>
        <taxon>Metazoa</taxon>
        <taxon>Chordata</taxon>
        <taxon>Craniata</taxon>
        <taxon>Vertebrata</taxon>
        <taxon>Euteleostomi</taxon>
        <taxon>Actinopterygii</taxon>
        <taxon>Neopterygii</taxon>
        <taxon>Teleostei</taxon>
        <taxon>Ostariophysi</taxon>
        <taxon>Cypriniformes</taxon>
        <taxon>Cyprinidae</taxon>
        <taxon>Labeoninae</taxon>
        <taxon>Labeonini</taxon>
        <taxon>Cirrhinus</taxon>
    </lineage>
</organism>
<sequence length="80" mass="8483">MGGTKSKPKELGQRSQSLDDGTGGHHRSPNQSTFTPNRSPPVDGTRRDTQPNIINAEQALFGGVNSTNSITSPHRVGTLS</sequence>
<accession>A0ABD0N6F7</accession>
<name>A0ABD0N6F7_CIRMR</name>
<dbReference type="AlphaFoldDB" id="A0ABD0N6F7"/>
<gene>
    <name evidence="2" type="ORF">M9458_045776</name>
</gene>
<reference evidence="2 3" key="1">
    <citation type="submission" date="2024-05" db="EMBL/GenBank/DDBJ databases">
        <title>Genome sequencing and assembly of Indian major carp, Cirrhinus mrigala (Hamilton, 1822).</title>
        <authorList>
            <person name="Mohindra V."/>
            <person name="Chowdhury L.M."/>
            <person name="Lal K."/>
            <person name="Jena J.K."/>
        </authorList>
    </citation>
    <scope>NUCLEOTIDE SEQUENCE [LARGE SCALE GENOMIC DNA]</scope>
    <source>
        <strain evidence="2">CM1030</strain>
        <tissue evidence="2">Blood</tissue>
    </source>
</reference>
<protein>
    <submittedName>
        <fullName evidence="2">Uncharacterized protein</fullName>
    </submittedName>
</protein>
<proteinExistence type="predicted"/>
<evidence type="ECO:0000313" key="2">
    <source>
        <dbReference type="EMBL" id="KAL0157700.1"/>
    </source>
</evidence>
<feature type="non-terminal residue" evidence="2">
    <location>
        <position position="80"/>
    </location>
</feature>
<comment type="caution">
    <text evidence="2">The sequence shown here is derived from an EMBL/GenBank/DDBJ whole genome shotgun (WGS) entry which is preliminary data.</text>
</comment>
<evidence type="ECO:0000313" key="3">
    <source>
        <dbReference type="Proteomes" id="UP001529510"/>
    </source>
</evidence>
<keyword evidence="3" id="KW-1185">Reference proteome</keyword>